<protein>
    <recommendedName>
        <fullName evidence="2">Autotransporter domain-containing protein</fullName>
    </recommendedName>
</protein>
<dbReference type="Pfam" id="PF03797">
    <property type="entry name" value="Autotransporter"/>
    <property type="match status" value="1"/>
</dbReference>
<evidence type="ECO:0000259" key="2">
    <source>
        <dbReference type="PROSITE" id="PS51208"/>
    </source>
</evidence>
<dbReference type="InterPro" id="IPR005546">
    <property type="entry name" value="Autotransporte_beta"/>
</dbReference>
<dbReference type="InterPro" id="IPR036709">
    <property type="entry name" value="Autotransporte_beta_dom_sf"/>
</dbReference>
<gene>
    <name evidence="3" type="ORF">ALP8811_03050</name>
</gene>
<dbReference type="PROSITE" id="PS51208">
    <property type="entry name" value="AUTOTRANSPORTER"/>
    <property type="match status" value="1"/>
</dbReference>
<dbReference type="OrthoDB" id="9773411at2"/>
<dbReference type="InterPro" id="IPR006315">
    <property type="entry name" value="OM_autotransptr_brl_dom"/>
</dbReference>
<dbReference type="RefSeq" id="WP_108858081.1">
    <property type="nucleotide sequence ID" value="NZ_OMOI01000002.1"/>
</dbReference>
<dbReference type="AlphaFoldDB" id="A0A2R8ASV5"/>
<feature type="region of interest" description="Disordered" evidence="1">
    <location>
        <begin position="192"/>
        <end position="216"/>
    </location>
</feature>
<name>A0A2R8ASV5_9RHOB</name>
<keyword evidence="4" id="KW-1185">Reference proteome</keyword>
<dbReference type="SMART" id="SM00869">
    <property type="entry name" value="Autotransporter"/>
    <property type="match status" value="1"/>
</dbReference>
<dbReference type="Proteomes" id="UP000244911">
    <property type="component" value="Unassembled WGS sequence"/>
</dbReference>
<dbReference type="SUPFAM" id="SSF103515">
    <property type="entry name" value="Autotransporter"/>
    <property type="match status" value="1"/>
</dbReference>
<dbReference type="NCBIfam" id="TIGR01414">
    <property type="entry name" value="autotrans_barl"/>
    <property type="match status" value="1"/>
</dbReference>
<proteinExistence type="predicted"/>
<accession>A0A2R8ASV5</accession>
<evidence type="ECO:0000256" key="1">
    <source>
        <dbReference type="SAM" id="MobiDB-lite"/>
    </source>
</evidence>
<evidence type="ECO:0000313" key="4">
    <source>
        <dbReference type="Proteomes" id="UP000244911"/>
    </source>
</evidence>
<evidence type="ECO:0000313" key="3">
    <source>
        <dbReference type="EMBL" id="SPF79115.1"/>
    </source>
</evidence>
<organism evidence="3 4">
    <name type="scientific">Aliiroseovarius pelagivivens</name>
    <dbReference type="NCBI Taxonomy" id="1639690"/>
    <lineage>
        <taxon>Bacteria</taxon>
        <taxon>Pseudomonadati</taxon>
        <taxon>Pseudomonadota</taxon>
        <taxon>Alphaproteobacteria</taxon>
        <taxon>Rhodobacterales</taxon>
        <taxon>Paracoccaceae</taxon>
        <taxon>Aliiroseovarius</taxon>
    </lineage>
</organism>
<feature type="domain" description="Autotransporter" evidence="2">
    <location>
        <begin position="223"/>
        <end position="472"/>
    </location>
</feature>
<dbReference type="GO" id="GO:0019867">
    <property type="term" value="C:outer membrane"/>
    <property type="evidence" value="ECO:0007669"/>
    <property type="project" value="InterPro"/>
</dbReference>
<dbReference type="EMBL" id="OMOI01000002">
    <property type="protein sequence ID" value="SPF79115.1"/>
    <property type="molecule type" value="Genomic_DNA"/>
</dbReference>
<sequence>MANKRGMNTLGWKGLPGLFKGARTLATVMAVGLFGATQAEAHDNRGNTNISVSETTALGGDTVDVGFDYTIWHAGHGPVTAEWEIHLDGVTLLASGSNLADGNSTSVFSIDRTVALPGNLTPGTHQIVITTYYAAGSGAISSFINLEIIDPAGEAQALIATLSEARGRLIVQNGPNLERRIGRLNNRSRNVAASGEVASRNDTSTEGEAANGGTFLSSSNAVAPSSPYDFWIEAAHAKFSAGNMDGNFNIIHMGVDRLLNPDLLIGLGLQFDNASLSGPGAEISGNGFMIGPYLTKRVHENLYVDARVAWGRSSNDVSPFGTYTDTVDAERWLATAALVGDFQVGELTVQPEARLSWFEETTDAYRDNNGIRVAPVTTSFGSFEVGPTISRSYDVGSGGTLTANLSAKSIWTYDFSNGGVAPSTTRGHSGRIEIGLDYSNNANLLINGSVFVDGGGRDWDSMGITIGMDYTF</sequence>
<reference evidence="4" key="1">
    <citation type="submission" date="2018-03" db="EMBL/GenBank/DDBJ databases">
        <authorList>
            <person name="Rodrigo-Torres L."/>
            <person name="Arahal R. D."/>
            <person name="Lucena T."/>
        </authorList>
    </citation>
    <scope>NUCLEOTIDE SEQUENCE [LARGE SCALE GENOMIC DNA]</scope>
    <source>
        <strain evidence="4">CECT 8811</strain>
    </source>
</reference>
<dbReference type="Gene3D" id="2.40.128.130">
    <property type="entry name" value="Autotransporter beta-domain"/>
    <property type="match status" value="1"/>
</dbReference>